<keyword evidence="9" id="KW-0902">Two-component regulatory system</keyword>
<dbReference type="CDD" id="cd00082">
    <property type="entry name" value="HisKA"/>
    <property type="match status" value="1"/>
</dbReference>
<organism evidence="15 16">
    <name type="scientific">Cellulosimicrobium cellulans</name>
    <name type="common">Arthrobacter luteus</name>
    <dbReference type="NCBI Taxonomy" id="1710"/>
    <lineage>
        <taxon>Bacteria</taxon>
        <taxon>Bacillati</taxon>
        <taxon>Actinomycetota</taxon>
        <taxon>Actinomycetes</taxon>
        <taxon>Micrococcales</taxon>
        <taxon>Promicromonosporaceae</taxon>
        <taxon>Cellulosimicrobium</taxon>
    </lineage>
</organism>
<evidence type="ECO:0000256" key="10">
    <source>
        <dbReference type="ARBA" id="ARBA00023136"/>
    </source>
</evidence>
<keyword evidence="5" id="KW-0808">Transferase</keyword>
<dbReference type="PROSITE" id="PS50885">
    <property type="entry name" value="HAMP"/>
    <property type="match status" value="1"/>
</dbReference>
<dbReference type="AlphaFoldDB" id="A0A4Y4E3V6"/>
<keyword evidence="10 12" id="KW-0472">Membrane</keyword>
<reference evidence="15 16" key="1">
    <citation type="submission" date="2019-06" db="EMBL/GenBank/DDBJ databases">
        <title>Whole genome shotgun sequence of Cellulosimicrobium cellulans NBRC 15516.</title>
        <authorList>
            <person name="Hosoyama A."/>
            <person name="Uohara A."/>
            <person name="Ohji S."/>
            <person name="Ichikawa N."/>
        </authorList>
    </citation>
    <scope>NUCLEOTIDE SEQUENCE [LARGE SCALE GENOMIC DNA]</scope>
    <source>
        <strain evidence="15 16">NBRC 15516</strain>
    </source>
</reference>
<feature type="transmembrane region" description="Helical" evidence="12">
    <location>
        <begin position="81"/>
        <end position="109"/>
    </location>
</feature>
<feature type="transmembrane region" description="Helical" evidence="12">
    <location>
        <begin position="237"/>
        <end position="257"/>
    </location>
</feature>
<evidence type="ECO:0000259" key="13">
    <source>
        <dbReference type="PROSITE" id="PS50109"/>
    </source>
</evidence>
<keyword evidence="8 12" id="KW-1133">Transmembrane helix</keyword>
<keyword evidence="4" id="KW-0597">Phosphoprotein</keyword>
<dbReference type="InterPro" id="IPR004358">
    <property type="entry name" value="Sig_transdc_His_kin-like_C"/>
</dbReference>
<evidence type="ECO:0000256" key="12">
    <source>
        <dbReference type="SAM" id="Phobius"/>
    </source>
</evidence>
<evidence type="ECO:0000256" key="9">
    <source>
        <dbReference type="ARBA" id="ARBA00023012"/>
    </source>
</evidence>
<dbReference type="PANTHER" id="PTHR45436">
    <property type="entry name" value="SENSOR HISTIDINE KINASE YKOH"/>
    <property type="match status" value="1"/>
</dbReference>
<dbReference type="InterPro" id="IPR036097">
    <property type="entry name" value="HisK_dim/P_sf"/>
</dbReference>
<dbReference type="InterPro" id="IPR003594">
    <property type="entry name" value="HATPase_dom"/>
</dbReference>
<dbReference type="GO" id="GO:0005886">
    <property type="term" value="C:plasma membrane"/>
    <property type="evidence" value="ECO:0007669"/>
    <property type="project" value="UniProtKB-SubCell"/>
</dbReference>
<evidence type="ECO:0000256" key="8">
    <source>
        <dbReference type="ARBA" id="ARBA00022989"/>
    </source>
</evidence>
<name>A0A4Y4E3V6_CELCE</name>
<dbReference type="InterPro" id="IPR003661">
    <property type="entry name" value="HisK_dim/P_dom"/>
</dbReference>
<dbReference type="EC" id="2.7.13.3" evidence="3"/>
<dbReference type="GO" id="GO:0000155">
    <property type="term" value="F:phosphorelay sensor kinase activity"/>
    <property type="evidence" value="ECO:0007669"/>
    <property type="project" value="InterPro"/>
</dbReference>
<dbReference type="SMART" id="SM00304">
    <property type="entry name" value="HAMP"/>
    <property type="match status" value="1"/>
</dbReference>
<comment type="caution">
    <text evidence="15">The sequence shown here is derived from an EMBL/GenBank/DDBJ whole genome shotgun (WGS) entry which is preliminary data.</text>
</comment>
<evidence type="ECO:0000256" key="7">
    <source>
        <dbReference type="ARBA" id="ARBA00022777"/>
    </source>
</evidence>
<dbReference type="RefSeq" id="WP_218027107.1">
    <property type="nucleotide sequence ID" value="NZ_BJNZ01000016.1"/>
</dbReference>
<evidence type="ECO:0000256" key="4">
    <source>
        <dbReference type="ARBA" id="ARBA00022553"/>
    </source>
</evidence>
<evidence type="ECO:0000313" key="15">
    <source>
        <dbReference type="EMBL" id="GED10555.1"/>
    </source>
</evidence>
<dbReference type="InterPro" id="IPR050428">
    <property type="entry name" value="TCS_sensor_his_kinase"/>
</dbReference>
<feature type="domain" description="Histidine kinase" evidence="13">
    <location>
        <begin position="326"/>
        <end position="561"/>
    </location>
</feature>
<dbReference type="CDD" id="cd06225">
    <property type="entry name" value="HAMP"/>
    <property type="match status" value="1"/>
</dbReference>
<dbReference type="Pfam" id="PF00512">
    <property type="entry name" value="HisKA"/>
    <property type="match status" value="1"/>
</dbReference>
<dbReference type="SUPFAM" id="SSF47384">
    <property type="entry name" value="Homodimeric domain of signal transducing histidine kinase"/>
    <property type="match status" value="1"/>
</dbReference>
<evidence type="ECO:0000256" key="1">
    <source>
        <dbReference type="ARBA" id="ARBA00000085"/>
    </source>
</evidence>
<dbReference type="PANTHER" id="PTHR45436:SF5">
    <property type="entry name" value="SENSOR HISTIDINE KINASE TRCS"/>
    <property type="match status" value="1"/>
</dbReference>
<evidence type="ECO:0000256" key="2">
    <source>
        <dbReference type="ARBA" id="ARBA00004236"/>
    </source>
</evidence>
<dbReference type="Gene3D" id="3.30.565.10">
    <property type="entry name" value="Histidine kinase-like ATPase, C-terminal domain"/>
    <property type="match status" value="1"/>
</dbReference>
<dbReference type="PROSITE" id="PS50109">
    <property type="entry name" value="HIS_KIN"/>
    <property type="match status" value="1"/>
</dbReference>
<feature type="compositionally biased region" description="Low complexity" evidence="11">
    <location>
        <begin position="33"/>
        <end position="49"/>
    </location>
</feature>
<dbReference type="InterPro" id="IPR003660">
    <property type="entry name" value="HAMP_dom"/>
</dbReference>
<dbReference type="FunFam" id="1.10.287.130:FF:000001">
    <property type="entry name" value="Two-component sensor histidine kinase"/>
    <property type="match status" value="1"/>
</dbReference>
<proteinExistence type="predicted"/>
<dbReference type="Pfam" id="PF02518">
    <property type="entry name" value="HATPase_c"/>
    <property type="match status" value="1"/>
</dbReference>
<keyword evidence="6 12" id="KW-0812">Transmembrane</keyword>
<evidence type="ECO:0000256" key="5">
    <source>
        <dbReference type="ARBA" id="ARBA00022679"/>
    </source>
</evidence>
<gene>
    <name evidence="15" type="ORF">CCE02nite_25540</name>
</gene>
<evidence type="ECO:0000259" key="14">
    <source>
        <dbReference type="PROSITE" id="PS50885"/>
    </source>
</evidence>
<keyword evidence="7 15" id="KW-0418">Kinase</keyword>
<feature type="region of interest" description="Disordered" evidence="11">
    <location>
        <begin position="1"/>
        <end position="62"/>
    </location>
</feature>
<sequence>MTSGPDRTTTGSRPVPPPPPPPPGPGTPPAGPAPSGTGDAPGAGAPAAPGDGGPTAERPFGRPVPTEGWGWFARVPLRARLVAITVLLLAAGLGLASVVTTTVVSSYLVRQVDVQLERSAAAVANITLNDRVGSGSQLPSDYYVLVRPRGGDEIPLRWPQTVNLYGVPDIPAMSDPEVEASQNEPFTVDSVGGTDPAEWRVTTFFFYDKFSGELGGTAFVALPLTGIHETVKVLGRALALSALGIALVGGAVAYLAVHRALRPLREIEETAADIAAGDLSRRVRPAPSTTEVGSLAASLNAMLSQIEEAFAVQEASEERMRRFVSDASHELRTPLATIRGYGELYRMGALDTPDKVDDTMGRIEDSATRMGTLVNDLLALARLDEGRPLRHEPVDLVSLARDSAQDLHALDPTRDVRLVGLGVGATAPGELRVVGDEDRLRQVLANLVGNVARHTPAGTPVEIALGAVRPATPPDDGQGGSSGTVAVLEVRDHGPGVPSEQRGRLFERFYRADSSRNRASGGSGLGLAIVAAIAGAHRGRVSVHETTGGGLTVRVDLPISS</sequence>
<dbReference type="EMBL" id="BJNZ01000016">
    <property type="protein sequence ID" value="GED10555.1"/>
    <property type="molecule type" value="Genomic_DNA"/>
</dbReference>
<dbReference type="Gene3D" id="6.10.340.10">
    <property type="match status" value="1"/>
</dbReference>
<evidence type="ECO:0000256" key="6">
    <source>
        <dbReference type="ARBA" id="ARBA00022692"/>
    </source>
</evidence>
<comment type="catalytic activity">
    <reaction evidence="1">
        <text>ATP + protein L-histidine = ADP + protein N-phospho-L-histidine.</text>
        <dbReference type="EC" id="2.7.13.3"/>
    </reaction>
</comment>
<evidence type="ECO:0000256" key="3">
    <source>
        <dbReference type="ARBA" id="ARBA00012438"/>
    </source>
</evidence>
<dbReference type="Proteomes" id="UP000316659">
    <property type="component" value="Unassembled WGS sequence"/>
</dbReference>
<dbReference type="Pfam" id="PF00672">
    <property type="entry name" value="HAMP"/>
    <property type="match status" value="1"/>
</dbReference>
<dbReference type="SMART" id="SM00387">
    <property type="entry name" value="HATPase_c"/>
    <property type="match status" value="1"/>
</dbReference>
<accession>A0A4Y4E3V6</accession>
<dbReference type="Gene3D" id="1.10.287.130">
    <property type="match status" value="1"/>
</dbReference>
<evidence type="ECO:0000256" key="11">
    <source>
        <dbReference type="SAM" id="MobiDB-lite"/>
    </source>
</evidence>
<dbReference type="SUPFAM" id="SSF158472">
    <property type="entry name" value="HAMP domain-like"/>
    <property type="match status" value="1"/>
</dbReference>
<feature type="compositionally biased region" description="Pro residues" evidence="11">
    <location>
        <begin position="14"/>
        <end position="32"/>
    </location>
</feature>
<dbReference type="SMART" id="SM00388">
    <property type="entry name" value="HisKA"/>
    <property type="match status" value="1"/>
</dbReference>
<dbReference type="SUPFAM" id="SSF55874">
    <property type="entry name" value="ATPase domain of HSP90 chaperone/DNA topoisomerase II/histidine kinase"/>
    <property type="match status" value="1"/>
</dbReference>
<dbReference type="InterPro" id="IPR005467">
    <property type="entry name" value="His_kinase_dom"/>
</dbReference>
<feature type="domain" description="HAMP" evidence="14">
    <location>
        <begin position="258"/>
        <end position="311"/>
    </location>
</feature>
<protein>
    <recommendedName>
        <fullName evidence="3">histidine kinase</fullName>
        <ecNumber evidence="3">2.7.13.3</ecNumber>
    </recommendedName>
</protein>
<evidence type="ECO:0000313" key="16">
    <source>
        <dbReference type="Proteomes" id="UP000316659"/>
    </source>
</evidence>
<dbReference type="InterPro" id="IPR036890">
    <property type="entry name" value="HATPase_C_sf"/>
</dbReference>
<comment type="subcellular location">
    <subcellularLocation>
        <location evidence="2">Cell membrane</location>
    </subcellularLocation>
</comment>
<dbReference type="PRINTS" id="PR00344">
    <property type="entry name" value="BCTRLSENSOR"/>
</dbReference>